<gene>
    <name evidence="1" type="ORF">KP79_PYT01913</name>
</gene>
<evidence type="ECO:0000313" key="1">
    <source>
        <dbReference type="EMBL" id="OWF43131.1"/>
    </source>
</evidence>
<dbReference type="AlphaFoldDB" id="A0A210Q307"/>
<reference evidence="1 2" key="1">
    <citation type="journal article" date="2017" name="Nat. Ecol. Evol.">
        <title>Scallop genome provides insights into evolution of bilaterian karyotype and development.</title>
        <authorList>
            <person name="Wang S."/>
            <person name="Zhang J."/>
            <person name="Jiao W."/>
            <person name="Li J."/>
            <person name="Xun X."/>
            <person name="Sun Y."/>
            <person name="Guo X."/>
            <person name="Huan P."/>
            <person name="Dong B."/>
            <person name="Zhang L."/>
            <person name="Hu X."/>
            <person name="Sun X."/>
            <person name="Wang J."/>
            <person name="Zhao C."/>
            <person name="Wang Y."/>
            <person name="Wang D."/>
            <person name="Huang X."/>
            <person name="Wang R."/>
            <person name="Lv J."/>
            <person name="Li Y."/>
            <person name="Zhang Z."/>
            <person name="Liu B."/>
            <person name="Lu W."/>
            <person name="Hui Y."/>
            <person name="Liang J."/>
            <person name="Zhou Z."/>
            <person name="Hou R."/>
            <person name="Li X."/>
            <person name="Liu Y."/>
            <person name="Li H."/>
            <person name="Ning X."/>
            <person name="Lin Y."/>
            <person name="Zhao L."/>
            <person name="Xing Q."/>
            <person name="Dou J."/>
            <person name="Li Y."/>
            <person name="Mao J."/>
            <person name="Guo H."/>
            <person name="Dou H."/>
            <person name="Li T."/>
            <person name="Mu C."/>
            <person name="Jiang W."/>
            <person name="Fu Q."/>
            <person name="Fu X."/>
            <person name="Miao Y."/>
            <person name="Liu J."/>
            <person name="Yu Q."/>
            <person name="Li R."/>
            <person name="Liao H."/>
            <person name="Li X."/>
            <person name="Kong Y."/>
            <person name="Jiang Z."/>
            <person name="Chourrout D."/>
            <person name="Li R."/>
            <person name="Bao Z."/>
        </authorList>
    </citation>
    <scope>NUCLEOTIDE SEQUENCE [LARGE SCALE GENOMIC DNA]</scope>
    <source>
        <strain evidence="1 2">PY_sf001</strain>
    </source>
</reference>
<protein>
    <submittedName>
        <fullName evidence="1">Uncharacterized protein</fullName>
    </submittedName>
</protein>
<organism evidence="1 2">
    <name type="scientific">Mizuhopecten yessoensis</name>
    <name type="common">Japanese scallop</name>
    <name type="synonym">Patinopecten yessoensis</name>
    <dbReference type="NCBI Taxonomy" id="6573"/>
    <lineage>
        <taxon>Eukaryota</taxon>
        <taxon>Metazoa</taxon>
        <taxon>Spiralia</taxon>
        <taxon>Lophotrochozoa</taxon>
        <taxon>Mollusca</taxon>
        <taxon>Bivalvia</taxon>
        <taxon>Autobranchia</taxon>
        <taxon>Pteriomorphia</taxon>
        <taxon>Pectinida</taxon>
        <taxon>Pectinoidea</taxon>
        <taxon>Pectinidae</taxon>
        <taxon>Mizuhopecten</taxon>
    </lineage>
</organism>
<accession>A0A210Q307</accession>
<proteinExistence type="predicted"/>
<dbReference type="OrthoDB" id="6131027at2759"/>
<evidence type="ECO:0000313" key="2">
    <source>
        <dbReference type="Proteomes" id="UP000242188"/>
    </source>
</evidence>
<keyword evidence="2" id="KW-1185">Reference proteome</keyword>
<sequence length="243" mass="27156">MGAASNGTLSLIKYLTKGLLVVVLVCSFGSTNAVSDAKWRSPCGASVGSIVGLPGGPPTASTNVLLEDMLPVLRTAIAAAESLKNKYISDRFSERRIPHLNGYHCDGMPVVSMTTSEIEESLSDINLTHLSNYEKLSRVLIFLEQVRFDETFMDSREATYNDDVQEIERNILNVLCTKQRVIKNSGARIDYISHTVMAPDLRVTMNENERHERDYVIIKDTYHLLQTMHIHVTAINNRLRSSQ</sequence>
<name>A0A210Q307_MIZYE</name>
<comment type="caution">
    <text evidence="1">The sequence shown here is derived from an EMBL/GenBank/DDBJ whole genome shotgun (WGS) entry which is preliminary data.</text>
</comment>
<dbReference type="EMBL" id="NEDP02005161">
    <property type="protein sequence ID" value="OWF43131.1"/>
    <property type="molecule type" value="Genomic_DNA"/>
</dbReference>
<dbReference type="Proteomes" id="UP000242188">
    <property type="component" value="Unassembled WGS sequence"/>
</dbReference>